<protein>
    <submittedName>
        <fullName evidence="1">Uridine kinase</fullName>
        <ecNumber evidence="1">2.7.1.48</ecNumber>
    </submittedName>
</protein>
<evidence type="ECO:0000313" key="2">
    <source>
        <dbReference type="Proteomes" id="UP000592181"/>
    </source>
</evidence>
<dbReference type="SUPFAM" id="SSF52540">
    <property type="entry name" value="P-loop containing nucleoside triphosphate hydrolases"/>
    <property type="match status" value="1"/>
</dbReference>
<dbReference type="Pfam" id="PF13671">
    <property type="entry name" value="AAA_33"/>
    <property type="match status" value="1"/>
</dbReference>
<dbReference type="AlphaFoldDB" id="A0A852X334"/>
<gene>
    <name evidence="1" type="ORF">BJY28_000159</name>
</gene>
<keyword evidence="1" id="KW-0418">Kinase</keyword>
<dbReference type="EMBL" id="JACBZX010000001">
    <property type="protein sequence ID" value="NYG35690.1"/>
    <property type="molecule type" value="Genomic_DNA"/>
</dbReference>
<dbReference type="RefSeq" id="WP_179461319.1">
    <property type="nucleotide sequence ID" value="NZ_JACBZX010000001.1"/>
</dbReference>
<dbReference type="GO" id="GO:0004849">
    <property type="term" value="F:uridine kinase activity"/>
    <property type="evidence" value="ECO:0007669"/>
    <property type="project" value="UniProtKB-EC"/>
</dbReference>
<keyword evidence="2" id="KW-1185">Reference proteome</keyword>
<organism evidence="1 2">
    <name type="scientific">Janibacter alkaliphilus</name>
    <dbReference type="NCBI Taxonomy" id="1069963"/>
    <lineage>
        <taxon>Bacteria</taxon>
        <taxon>Bacillati</taxon>
        <taxon>Actinomycetota</taxon>
        <taxon>Actinomycetes</taxon>
        <taxon>Micrococcales</taxon>
        <taxon>Intrasporangiaceae</taxon>
        <taxon>Janibacter</taxon>
    </lineage>
</organism>
<dbReference type="EC" id="2.7.1.48" evidence="1"/>
<reference evidence="1 2" key="1">
    <citation type="submission" date="2020-07" db="EMBL/GenBank/DDBJ databases">
        <title>Sequencing the genomes of 1000 actinobacteria strains.</title>
        <authorList>
            <person name="Klenk H.-P."/>
        </authorList>
    </citation>
    <scope>NUCLEOTIDE SEQUENCE [LARGE SCALE GENOMIC DNA]</scope>
    <source>
        <strain evidence="1 2">DSM 24723</strain>
    </source>
</reference>
<keyword evidence="1" id="KW-0808">Transferase</keyword>
<comment type="caution">
    <text evidence="1">The sequence shown here is derived from an EMBL/GenBank/DDBJ whole genome shotgun (WGS) entry which is preliminary data.</text>
</comment>
<dbReference type="Gene3D" id="3.40.50.300">
    <property type="entry name" value="P-loop containing nucleotide triphosphate hydrolases"/>
    <property type="match status" value="1"/>
</dbReference>
<dbReference type="Proteomes" id="UP000592181">
    <property type="component" value="Unassembled WGS sequence"/>
</dbReference>
<sequence length="208" mass="22452">MTGAPSPVGRVVLLAGPSGSGKSRLADRLHAAHGWPVVRLDDFYRDGDDPDLPLSPELGIPDWDDPASWDAQAACHALAELVGTGCTRTPDYDIATSRAVGHREITAAPDDLVVAEGIFAAEIVDRLRADGLLHSAWCVRHHRLQTFALRLVRDLRERRKPPLTLLRRGLRLLRDEPAVVAALVARGARPASPRQVERALSGPVGSPS</sequence>
<proteinExistence type="predicted"/>
<name>A0A852X334_9MICO</name>
<accession>A0A852X334</accession>
<dbReference type="InterPro" id="IPR027417">
    <property type="entry name" value="P-loop_NTPase"/>
</dbReference>
<evidence type="ECO:0000313" key="1">
    <source>
        <dbReference type="EMBL" id="NYG35690.1"/>
    </source>
</evidence>